<organism evidence="1 2">
    <name type="scientific">Chryseobacterium culicis</name>
    <dbReference type="NCBI Taxonomy" id="680127"/>
    <lineage>
        <taxon>Bacteria</taxon>
        <taxon>Pseudomonadati</taxon>
        <taxon>Bacteroidota</taxon>
        <taxon>Flavobacteriia</taxon>
        <taxon>Flavobacteriales</taxon>
        <taxon>Weeksellaceae</taxon>
        <taxon>Chryseobacterium group</taxon>
        <taxon>Chryseobacterium</taxon>
    </lineage>
</organism>
<sequence length="317" mass="36618">MKKLNFLFFFSVFIFMLECKKDNHTINNHKMKIMSDTIKYSADAKGNRLSGIITVQKKGGPKIFTADQLDSYLAGEFLFHAEKGVLTKLKKNSGEKKYFDTYDVAVSTFKTLYENKHDESVGLKLCFFELDKDYGLINVPSPYKNFLYMIAVPVDTDGLPVGSDNKYVIFNLSKDFDMNKSKIQDEEYDRLASSFNDKGSEIYVALKDYYSRKGKGNTTSVFYSWGDIRDNINKFCDTNKYDNIKFRLAEVIGINSIRYYIDRNPQLKLDEDKYEFAYTGREKQLTIIGEFYLMKSSNGVKQSVSSNTYFDMGSLYP</sequence>
<evidence type="ECO:0000313" key="2">
    <source>
        <dbReference type="Proteomes" id="UP000198561"/>
    </source>
</evidence>
<accession>A0A1H6HKN6</accession>
<dbReference type="RefSeq" id="WP_089692677.1">
    <property type="nucleotide sequence ID" value="NZ_FNWQ01000003.1"/>
</dbReference>
<proteinExistence type="predicted"/>
<dbReference type="AlphaFoldDB" id="A0A1H6HKN6"/>
<name>A0A1H6HKN6_CHRCI</name>
<protein>
    <submittedName>
        <fullName evidence="1">Uncharacterized protein</fullName>
    </submittedName>
</protein>
<evidence type="ECO:0000313" key="1">
    <source>
        <dbReference type="EMBL" id="SEH34523.1"/>
    </source>
</evidence>
<dbReference type="EMBL" id="FNWQ01000003">
    <property type="protein sequence ID" value="SEH34523.1"/>
    <property type="molecule type" value="Genomic_DNA"/>
</dbReference>
<gene>
    <name evidence="1" type="ORF">SAMN05421593_2589</name>
</gene>
<dbReference type="STRING" id="680127.SAMN05421593_2589"/>
<reference evidence="1 2" key="1">
    <citation type="submission" date="2016-10" db="EMBL/GenBank/DDBJ databases">
        <authorList>
            <person name="de Groot N.N."/>
        </authorList>
    </citation>
    <scope>NUCLEOTIDE SEQUENCE [LARGE SCALE GENOMIC DNA]</scope>
    <source>
        <strain evidence="1 2">DSM 23031</strain>
    </source>
</reference>
<dbReference type="Proteomes" id="UP000198561">
    <property type="component" value="Unassembled WGS sequence"/>
</dbReference>